<feature type="transmembrane region" description="Helical" evidence="2">
    <location>
        <begin position="6"/>
        <end position="23"/>
    </location>
</feature>
<sequence length="130" mass="15425">MYELMIALTPATISAIVTVMVMGNKNKTKLELAEKQYAREIEKYKVELEKQEAKHKHELEIKDKEHRHEKERIEFQSTVQSKSNSDTQINELAMKVFTGEISFDEIERLAEKTKKTQYNKPKNRKSRRRK</sequence>
<name>A0ABV2E6I6_9STAP</name>
<accession>A0ABV2E6I6</accession>
<dbReference type="RefSeq" id="WP_230820914.1">
    <property type="nucleotide sequence ID" value="NZ_JAJNCU010000001.1"/>
</dbReference>
<dbReference type="Proteomes" id="UP001549019">
    <property type="component" value="Unassembled WGS sequence"/>
</dbReference>
<feature type="compositionally biased region" description="Polar residues" evidence="1">
    <location>
        <begin position="75"/>
        <end position="86"/>
    </location>
</feature>
<organism evidence="3 4">
    <name type="scientific">Salinicoccus halitifaciens</name>
    <dbReference type="NCBI Taxonomy" id="1073415"/>
    <lineage>
        <taxon>Bacteria</taxon>
        <taxon>Bacillati</taxon>
        <taxon>Bacillota</taxon>
        <taxon>Bacilli</taxon>
        <taxon>Bacillales</taxon>
        <taxon>Staphylococcaceae</taxon>
        <taxon>Salinicoccus</taxon>
    </lineage>
</organism>
<evidence type="ECO:0000256" key="2">
    <source>
        <dbReference type="SAM" id="Phobius"/>
    </source>
</evidence>
<evidence type="ECO:0000313" key="4">
    <source>
        <dbReference type="Proteomes" id="UP001549019"/>
    </source>
</evidence>
<keyword evidence="2" id="KW-0812">Transmembrane</keyword>
<feature type="region of interest" description="Disordered" evidence="1">
    <location>
        <begin position="52"/>
        <end position="86"/>
    </location>
</feature>
<evidence type="ECO:0000313" key="3">
    <source>
        <dbReference type="EMBL" id="MET3109746.1"/>
    </source>
</evidence>
<proteinExistence type="predicted"/>
<dbReference type="EMBL" id="JBDZDV010000001">
    <property type="protein sequence ID" value="MET3109746.1"/>
    <property type="molecule type" value="Genomic_DNA"/>
</dbReference>
<keyword evidence="4" id="KW-1185">Reference proteome</keyword>
<keyword evidence="2" id="KW-0472">Membrane</keyword>
<keyword evidence="2" id="KW-1133">Transmembrane helix</keyword>
<evidence type="ECO:0000256" key="1">
    <source>
        <dbReference type="SAM" id="MobiDB-lite"/>
    </source>
</evidence>
<reference evidence="3 4" key="1">
    <citation type="submission" date="2024-05" db="EMBL/GenBank/DDBJ databases">
        <title>Genomic Encyclopedia of Type Strains, Phase IV (KMG-IV): sequencing the most valuable type-strain genomes for metagenomic binning, comparative biology and taxonomic classification.</title>
        <authorList>
            <person name="Goeker M."/>
        </authorList>
    </citation>
    <scope>NUCLEOTIDE SEQUENCE [LARGE SCALE GENOMIC DNA]</scope>
    <source>
        <strain evidence="3 4">DSM 25286</strain>
    </source>
</reference>
<gene>
    <name evidence="3" type="ORF">ABHD89_000134</name>
</gene>
<comment type="caution">
    <text evidence="3">The sequence shown here is derived from an EMBL/GenBank/DDBJ whole genome shotgun (WGS) entry which is preliminary data.</text>
</comment>
<feature type="compositionally biased region" description="Basic and acidic residues" evidence="1">
    <location>
        <begin position="52"/>
        <end position="74"/>
    </location>
</feature>
<protein>
    <submittedName>
        <fullName evidence="3">Membrane protein YhiD involved in acid resistance</fullName>
    </submittedName>
</protein>